<dbReference type="GO" id="GO:0005524">
    <property type="term" value="F:ATP binding"/>
    <property type="evidence" value="ECO:0007669"/>
    <property type="project" value="InterPro"/>
</dbReference>
<comment type="caution">
    <text evidence="5">The sequence shown here is derived from an EMBL/GenBank/DDBJ whole genome shotgun (WGS) entry which is preliminary data.</text>
</comment>
<dbReference type="PANTHER" id="PTHR10073">
    <property type="entry name" value="DNA MISMATCH REPAIR PROTEIN MLH, PMS, MUTL"/>
    <property type="match status" value="1"/>
</dbReference>
<dbReference type="SUPFAM" id="SSF54211">
    <property type="entry name" value="Ribosomal protein S5 domain 2-like"/>
    <property type="match status" value="1"/>
</dbReference>
<feature type="region of interest" description="Disordered" evidence="3">
    <location>
        <begin position="640"/>
        <end position="764"/>
    </location>
</feature>
<keyword evidence="6" id="KW-1185">Reference proteome</keyword>
<dbReference type="GO" id="GO:0016887">
    <property type="term" value="F:ATP hydrolysis activity"/>
    <property type="evidence" value="ECO:0007669"/>
    <property type="project" value="InterPro"/>
</dbReference>
<feature type="region of interest" description="Disordered" evidence="3">
    <location>
        <begin position="595"/>
        <end position="614"/>
    </location>
</feature>
<feature type="compositionally biased region" description="Polar residues" evidence="3">
    <location>
        <begin position="379"/>
        <end position="392"/>
    </location>
</feature>
<name>A0AAX6MNW6_9PEZI</name>
<proteinExistence type="inferred from homology"/>
<dbReference type="InterPro" id="IPR013507">
    <property type="entry name" value="DNA_mismatch_S5_2-like"/>
</dbReference>
<dbReference type="PROSITE" id="PS00058">
    <property type="entry name" value="DNA_MISMATCH_REPAIR_1"/>
    <property type="match status" value="1"/>
</dbReference>
<dbReference type="InterPro" id="IPR038973">
    <property type="entry name" value="MutL/Mlh/Pms-like"/>
</dbReference>
<dbReference type="GO" id="GO:0006298">
    <property type="term" value="P:mismatch repair"/>
    <property type="evidence" value="ECO:0007669"/>
    <property type="project" value="InterPro"/>
</dbReference>
<dbReference type="NCBIfam" id="TIGR00585">
    <property type="entry name" value="mutl"/>
    <property type="match status" value="1"/>
</dbReference>
<feature type="compositionally biased region" description="Basic and acidic residues" evidence="3">
    <location>
        <begin position="717"/>
        <end position="726"/>
    </location>
</feature>
<feature type="compositionally biased region" description="Basic residues" evidence="3">
    <location>
        <begin position="393"/>
        <end position="402"/>
    </location>
</feature>
<dbReference type="Gene3D" id="3.30.565.10">
    <property type="entry name" value="Histidine kinase-like ATPase, C-terminal domain"/>
    <property type="match status" value="1"/>
</dbReference>
<dbReference type="SUPFAM" id="SSF55874">
    <property type="entry name" value="ATPase domain of HSP90 chaperone/DNA topoisomerase II/histidine kinase"/>
    <property type="match status" value="1"/>
</dbReference>
<dbReference type="InterPro" id="IPR014762">
    <property type="entry name" value="DNA_mismatch_repair_CS"/>
</dbReference>
<dbReference type="AlphaFoldDB" id="A0AAX6MNW6"/>
<dbReference type="FunFam" id="3.30.565.10:FF:000017">
    <property type="entry name" value="PMS1 homolog 1, mismatch repair system component"/>
    <property type="match status" value="1"/>
</dbReference>
<evidence type="ECO:0000313" key="6">
    <source>
        <dbReference type="Proteomes" id="UP001369815"/>
    </source>
</evidence>
<reference evidence="5 6" key="1">
    <citation type="journal article" date="2024" name="Front Chem Biol">
        <title>Unveiling the potential of Daldinia eschscholtzii MFLUCC 19-0629 through bioactivity and bioinformatics studies for enhanced sustainable agriculture production.</title>
        <authorList>
            <person name="Brooks S."/>
            <person name="Weaver J.A."/>
            <person name="Klomchit A."/>
            <person name="Alharthi S.A."/>
            <person name="Onlamun T."/>
            <person name="Nurani R."/>
            <person name="Vong T.K."/>
            <person name="Alberti F."/>
            <person name="Greco C."/>
        </authorList>
    </citation>
    <scope>NUCLEOTIDE SEQUENCE [LARGE SCALE GENOMIC DNA]</scope>
    <source>
        <strain evidence="5">MFLUCC 19-0629</strain>
    </source>
</reference>
<dbReference type="Gene3D" id="3.30.230.10">
    <property type="match status" value="1"/>
</dbReference>
<feature type="compositionally biased region" description="Low complexity" evidence="3">
    <location>
        <begin position="369"/>
        <end position="378"/>
    </location>
</feature>
<feature type="region of interest" description="Disordered" evidence="3">
    <location>
        <begin position="420"/>
        <end position="450"/>
    </location>
</feature>
<dbReference type="InterPro" id="IPR020568">
    <property type="entry name" value="Ribosomal_Su5_D2-typ_SF"/>
</dbReference>
<dbReference type="InterPro" id="IPR036890">
    <property type="entry name" value="HATPase_C_sf"/>
</dbReference>
<dbReference type="SMART" id="SM01340">
    <property type="entry name" value="DNA_mis_repair"/>
    <property type="match status" value="1"/>
</dbReference>
<feature type="compositionally biased region" description="Polar residues" evidence="3">
    <location>
        <begin position="735"/>
        <end position="746"/>
    </location>
</feature>
<evidence type="ECO:0000256" key="3">
    <source>
        <dbReference type="SAM" id="MobiDB-lite"/>
    </source>
</evidence>
<dbReference type="GO" id="GO:0032389">
    <property type="term" value="C:MutLalpha complex"/>
    <property type="evidence" value="ECO:0007669"/>
    <property type="project" value="TreeGrafter"/>
</dbReference>
<evidence type="ECO:0000256" key="2">
    <source>
        <dbReference type="ARBA" id="ARBA00022763"/>
    </source>
</evidence>
<feature type="region of interest" description="Disordered" evidence="3">
    <location>
        <begin position="369"/>
        <end position="402"/>
    </location>
</feature>
<accession>A0AAX6MNW6</accession>
<evidence type="ECO:0000256" key="1">
    <source>
        <dbReference type="ARBA" id="ARBA00006082"/>
    </source>
</evidence>
<evidence type="ECO:0000259" key="4">
    <source>
        <dbReference type="SMART" id="SM01340"/>
    </source>
</evidence>
<dbReference type="PANTHER" id="PTHR10073:SF41">
    <property type="entry name" value="MISMATCH REPAIR PROTEIN, PUTATIVE (AFU_ORTHOLOGUE AFUA_8G05820)-RELATED"/>
    <property type="match status" value="1"/>
</dbReference>
<dbReference type="EMBL" id="JBANMG010000004">
    <property type="protein sequence ID" value="KAK6954097.1"/>
    <property type="molecule type" value="Genomic_DNA"/>
</dbReference>
<gene>
    <name evidence="5" type="ORF">Daesc_004059</name>
</gene>
<sequence length="927" mass="102459">MPSISPLPESTARLLCSPLAITTPVALVKELVDNAIDAKATSIEVIMSTDTVKKIEVRDNGIGIHPDDYDALGRRGHTSKLRNFEELRSHFGKTLGFRGEALASANSLAQVTITTKIASEPVAAILHIVPGTGGVLKQQPISAPVGTTVSITELFHQLPVREQVAIKNSIKAIDKIRELLRSYAMARPQLRYSLRVLQAPKQSWTFSSKPGFTVKEAAIQLFGPEIATYCFEKTFEISDSNGSNNASVEQQAGSPDCKYVFEAFILKQDSSPSKISKQRFFSVDGRPVTAKRGTMKKLLDAYVEHISVLSRQDTPTRKPKDYFIRLNIKCPPGSYDANVEASKDDIIFSDEMTILAGFKDLCKEVYGTSSSSSIHSQSPPKQDSVSSISNSPRARKPLPTKSRIKPILNEVDCLSPSVETTNQPLLQPMHQGHQSPDSSQSPSTSFQNTDQHAHSLISIGVTTNNTHASPIQAIYANAQGQEDQPSETRFKRHGVDISTDFNEYSHDHTRKKPSRSPPASRILHKKPDVAKISAPQDVNPWIISKMNAPSRSQIVENQFRNENAQRSSSPISELGPVMTLDPPILRHIGAAPRDLDVPPSQRHLNSPGPLSHLQYKVPGGPYRSPMSSPSRMIPQNAVGNSTMPTTLKPRRHRNPLPWSPPSPIGVSVMSKNKLSTSRNEPMEDGMKQTTISFTGARGNRKRKRQEDYNSTNYQDIQGREQQREDPFQYMPVLANGNSSNKPSSQKAPYVRKQKQHQIYTDPEVAQDRPRVQLRKIGAEDAANSSKINEPIKTTLASDDPRAYLLRRQKSMAIEGKGTRPKKLRRLKSSLLPLESIPLDGETHSLVMVEAWDAEALRIYVRKYATYDGYITKGAVENGIEMSLDEGRNVETRLKSLLKQSGAMDEEGCLAEINICSLLKGKGVETGL</sequence>
<protein>
    <recommendedName>
        <fullName evidence="4">DNA mismatch repair protein S5 domain-containing protein</fullName>
    </recommendedName>
</protein>
<feature type="compositionally biased region" description="Polar residues" evidence="3">
    <location>
        <begin position="669"/>
        <end position="679"/>
    </location>
</feature>
<comment type="similarity">
    <text evidence="1">Belongs to the DNA mismatch repair MutL/HexB family.</text>
</comment>
<dbReference type="InterPro" id="IPR014721">
    <property type="entry name" value="Ribsml_uS5_D2-typ_fold_subgr"/>
</dbReference>
<dbReference type="GO" id="GO:0061982">
    <property type="term" value="P:meiosis I cell cycle process"/>
    <property type="evidence" value="ECO:0007669"/>
    <property type="project" value="UniProtKB-ARBA"/>
</dbReference>
<evidence type="ECO:0000313" key="5">
    <source>
        <dbReference type="EMBL" id="KAK6954097.1"/>
    </source>
</evidence>
<dbReference type="Proteomes" id="UP001369815">
    <property type="component" value="Unassembled WGS sequence"/>
</dbReference>
<dbReference type="InterPro" id="IPR002099">
    <property type="entry name" value="MutL/Mlh/PMS"/>
</dbReference>
<feature type="domain" description="DNA mismatch repair protein S5" evidence="4">
    <location>
        <begin position="218"/>
        <end position="367"/>
    </location>
</feature>
<keyword evidence="2" id="KW-0227">DNA damage</keyword>
<dbReference type="GO" id="GO:0030983">
    <property type="term" value="F:mismatched DNA binding"/>
    <property type="evidence" value="ECO:0007669"/>
    <property type="project" value="InterPro"/>
</dbReference>
<organism evidence="5 6">
    <name type="scientific">Daldinia eschscholtzii</name>
    <dbReference type="NCBI Taxonomy" id="292717"/>
    <lineage>
        <taxon>Eukaryota</taxon>
        <taxon>Fungi</taxon>
        <taxon>Dikarya</taxon>
        <taxon>Ascomycota</taxon>
        <taxon>Pezizomycotina</taxon>
        <taxon>Sordariomycetes</taxon>
        <taxon>Xylariomycetidae</taxon>
        <taxon>Xylariales</taxon>
        <taxon>Hypoxylaceae</taxon>
        <taxon>Daldinia</taxon>
    </lineage>
</organism>
<dbReference type="GO" id="GO:0140664">
    <property type="term" value="F:ATP-dependent DNA damage sensor activity"/>
    <property type="evidence" value="ECO:0007669"/>
    <property type="project" value="InterPro"/>
</dbReference>
<dbReference type="Pfam" id="PF13589">
    <property type="entry name" value="HATPase_c_3"/>
    <property type="match status" value="1"/>
</dbReference>
<feature type="compositionally biased region" description="Low complexity" evidence="3">
    <location>
        <begin position="434"/>
        <end position="445"/>
    </location>
</feature>